<dbReference type="OrthoDB" id="3209791at2"/>
<dbReference type="AlphaFoldDB" id="A0A5B8M8G8"/>
<gene>
    <name evidence="2" type="ORF">FPZ11_18720</name>
</gene>
<evidence type="ECO:0000256" key="1">
    <source>
        <dbReference type="SAM" id="Phobius"/>
    </source>
</evidence>
<dbReference type="Proteomes" id="UP000320216">
    <property type="component" value="Chromosome"/>
</dbReference>
<reference evidence="2 3" key="1">
    <citation type="submission" date="2019-07" db="EMBL/GenBank/DDBJ databases">
        <title>Full genome sequence of Humibacter sp. WJ7-1.</title>
        <authorList>
            <person name="Im W.-T."/>
        </authorList>
    </citation>
    <scope>NUCLEOTIDE SEQUENCE [LARGE SCALE GENOMIC DNA]</scope>
    <source>
        <strain evidence="2 3">WJ7-1</strain>
    </source>
</reference>
<feature type="transmembrane region" description="Helical" evidence="1">
    <location>
        <begin position="226"/>
        <end position="248"/>
    </location>
</feature>
<organism evidence="2 3">
    <name type="scientific">Humibacter ginsenosidimutans</name>
    <dbReference type="NCBI Taxonomy" id="2599293"/>
    <lineage>
        <taxon>Bacteria</taxon>
        <taxon>Bacillati</taxon>
        <taxon>Actinomycetota</taxon>
        <taxon>Actinomycetes</taxon>
        <taxon>Micrococcales</taxon>
        <taxon>Microbacteriaceae</taxon>
        <taxon>Humibacter</taxon>
    </lineage>
</organism>
<accession>A0A5B8M8G8</accession>
<evidence type="ECO:0000313" key="2">
    <source>
        <dbReference type="EMBL" id="QDZ16509.1"/>
    </source>
</evidence>
<keyword evidence="1" id="KW-1133">Transmembrane helix</keyword>
<keyword evidence="1" id="KW-0812">Transmembrane</keyword>
<dbReference type="RefSeq" id="WP_146322513.1">
    <property type="nucleotide sequence ID" value="NZ_CP042305.1"/>
</dbReference>
<protein>
    <submittedName>
        <fullName evidence="2">Uncharacterized protein</fullName>
    </submittedName>
</protein>
<keyword evidence="3" id="KW-1185">Reference proteome</keyword>
<feature type="transmembrane region" description="Helical" evidence="1">
    <location>
        <begin position="75"/>
        <end position="95"/>
    </location>
</feature>
<dbReference type="EMBL" id="CP042305">
    <property type="protein sequence ID" value="QDZ16509.1"/>
    <property type="molecule type" value="Genomic_DNA"/>
</dbReference>
<feature type="transmembrane region" description="Helical" evidence="1">
    <location>
        <begin position="39"/>
        <end position="63"/>
    </location>
</feature>
<evidence type="ECO:0000313" key="3">
    <source>
        <dbReference type="Proteomes" id="UP000320216"/>
    </source>
</evidence>
<dbReference type="KEGG" id="huw:FPZ11_18720"/>
<feature type="transmembrane region" description="Helical" evidence="1">
    <location>
        <begin position="161"/>
        <end position="183"/>
    </location>
</feature>
<feature type="transmembrane region" description="Helical" evidence="1">
    <location>
        <begin position="107"/>
        <end position="133"/>
    </location>
</feature>
<keyword evidence="1" id="KW-0472">Membrane</keyword>
<proteinExistence type="predicted"/>
<feature type="transmembrane region" description="Helical" evidence="1">
    <location>
        <begin position="190"/>
        <end position="214"/>
    </location>
</feature>
<sequence>MTAVSTTAALADSAPIPGAGHRIWTITRLHFANRFSMMALPWMILGFVWLVNMVIWISIFAATHEQLEGTEWSGATMYIFVYFAIAAVQAMNLTFRFAVGMSATRRDYYLGTVLAFVLQGLFFAVACTLLSYVEDWTHGYGMSAHMFSNVYFGTGPVWERLFATFAAFMVCFTLGALAGSVYVRWRANGLYTLGAIVVLILAGLIAAATLTSSWPAVGQWFLQVRAVGVVAWLLIPAAVSLVLGYFVLRKAPSRA</sequence>
<name>A0A5B8M8G8_9MICO</name>